<dbReference type="EMBL" id="JAVKGT010000008">
    <property type="protein sequence ID" value="MDR5711411.1"/>
    <property type="molecule type" value="Genomic_DNA"/>
</dbReference>
<accession>A0ABU1FRX8</accession>
<evidence type="ECO:0000256" key="1">
    <source>
        <dbReference type="SAM" id="MobiDB-lite"/>
    </source>
</evidence>
<dbReference type="RefSeq" id="WP_310536793.1">
    <property type="nucleotide sequence ID" value="NZ_BAAAOC010000022.1"/>
</dbReference>
<dbReference type="Proteomes" id="UP001260872">
    <property type="component" value="Unassembled WGS sequence"/>
</dbReference>
<dbReference type="GO" id="GO:0006508">
    <property type="term" value="P:proteolysis"/>
    <property type="evidence" value="ECO:0007669"/>
    <property type="project" value="UniProtKB-KW"/>
</dbReference>
<feature type="compositionally biased region" description="Polar residues" evidence="1">
    <location>
        <begin position="293"/>
        <end position="304"/>
    </location>
</feature>
<gene>
    <name evidence="2" type="ORF">RH857_04585</name>
</gene>
<sequence length="504" mass="55085">MDHVTIANVELLKTGTWQASTGEVTITRDDLQNIVTAFEARTLPLAVIKIGHTDPRFENPDWDGEPAYGQVDNLRIVDTETGSTLVGDYINVPAELAQKLPSAYPQRSVEIDWQVELRNEKDEVVESYPVVMTAVSLLGATPPAVKGLADVHAAFKQRKSQLSIHHTGKSTRLTARFAYPGGHTSESLRKALRDAVKGAVTNGFAWVEDFDDEHVWYEIETQTSDATGDVDFSFSSWQDTYTVQDTGAVVLNGQPVQVQVKRTYEPVPTPSFSQGAGVPHEPSQKPDGAAMGASQQTEPASSTPDEGEQQMFTDKHLRVLRAEFGLSEDATTEEVLEAIENHDDTPEAPEAPEDNDNETPETPEAPEDNDNGQGAELAAAAQFKAPEGTVLLSEARFNEMQTQLSGALTQLSDIRAEKDKERRDGIIRSALKTGRIVPSEAEKWRKGLDDNEQLTASLLSSLPKGHSFSTEELGSDLAAYAHDADEVIDQKTAEMDTHFFKGGK</sequence>
<comment type="caution">
    <text evidence="2">The sequence shown here is derived from an EMBL/GenBank/DDBJ whole genome shotgun (WGS) entry which is preliminary data.</text>
</comment>
<evidence type="ECO:0000313" key="2">
    <source>
        <dbReference type="EMBL" id="MDR5711411.1"/>
    </source>
</evidence>
<name>A0ABU1FRX8_9MICC</name>
<dbReference type="GO" id="GO:0008233">
    <property type="term" value="F:peptidase activity"/>
    <property type="evidence" value="ECO:0007669"/>
    <property type="project" value="UniProtKB-KW"/>
</dbReference>
<protein>
    <submittedName>
        <fullName evidence="2">Phage protease</fullName>
    </submittedName>
</protein>
<keyword evidence="3" id="KW-1185">Reference proteome</keyword>
<feature type="compositionally biased region" description="Acidic residues" evidence="1">
    <location>
        <begin position="346"/>
        <end position="370"/>
    </location>
</feature>
<proteinExistence type="predicted"/>
<evidence type="ECO:0000313" key="3">
    <source>
        <dbReference type="Proteomes" id="UP001260872"/>
    </source>
</evidence>
<dbReference type="Pfam" id="PF10123">
    <property type="entry name" value="Mu-like_Pro"/>
    <property type="match status" value="1"/>
</dbReference>
<keyword evidence="2" id="KW-0645">Protease</keyword>
<dbReference type="InterPro" id="IPR012106">
    <property type="entry name" value="Phage_Mu_Gp1"/>
</dbReference>
<reference evidence="3" key="1">
    <citation type="submission" date="2023-07" db="EMBL/GenBank/DDBJ databases">
        <title>Description of three actinobacteria isolated from air of manufacturing shop in a pharmaceutical factory.</title>
        <authorList>
            <person name="Zhang D.-F."/>
        </authorList>
    </citation>
    <scope>NUCLEOTIDE SEQUENCE [LARGE SCALE GENOMIC DNA]</scope>
    <source>
        <strain evidence="3">CCTCC AB 207010</strain>
    </source>
</reference>
<feature type="region of interest" description="Disordered" evidence="1">
    <location>
        <begin position="266"/>
        <end position="310"/>
    </location>
</feature>
<keyword evidence="2" id="KW-0378">Hydrolase</keyword>
<feature type="region of interest" description="Disordered" evidence="1">
    <location>
        <begin position="341"/>
        <end position="372"/>
    </location>
</feature>
<organism evidence="2 3">
    <name type="scientific">Nesterenkonia flava</name>
    <dbReference type="NCBI Taxonomy" id="469799"/>
    <lineage>
        <taxon>Bacteria</taxon>
        <taxon>Bacillati</taxon>
        <taxon>Actinomycetota</taxon>
        <taxon>Actinomycetes</taxon>
        <taxon>Micrococcales</taxon>
        <taxon>Micrococcaceae</taxon>
        <taxon>Nesterenkonia</taxon>
    </lineage>
</organism>